<sequence>MMATASWALGAAALSMAAVLGAPVVMWSPMALLGARSVALPDLSPIDCECFLESLVTETQCTTSTYPLDLVTKGHVRALVLVTPQGPMHPAKVAQLAGSFSHEDASTMGPVLESAKTRVQINNVHIPATTFLTAYDGTPLISIATRQDAASFELSSSATFMSVIVSVTAPDLSTHDLRHIVNVVSEACDGNYAGVITALDTSESHMTWSMLKASDSSVQFGGSQPTDFLTWEILSGLIVAFMLLVILFLFFGLLADIETPLRFPRKPFDVSKEY</sequence>
<dbReference type="Proteomes" id="UP000039324">
    <property type="component" value="Unassembled WGS sequence"/>
</dbReference>
<gene>
    <name evidence="3" type="ORF">PBRA_003413</name>
    <name evidence="4" type="ORF">PLBR_LOCUS6976</name>
</gene>
<geneLocation type="mitochondrion" evidence="4"/>
<evidence type="ECO:0000313" key="3">
    <source>
        <dbReference type="EMBL" id="CEP03807.1"/>
    </source>
</evidence>
<organism evidence="3 5">
    <name type="scientific">Plasmodiophora brassicae</name>
    <name type="common">Clubroot disease agent</name>
    <dbReference type="NCBI Taxonomy" id="37360"/>
    <lineage>
        <taxon>Eukaryota</taxon>
        <taxon>Sar</taxon>
        <taxon>Rhizaria</taxon>
        <taxon>Endomyxa</taxon>
        <taxon>Phytomyxea</taxon>
        <taxon>Plasmodiophorida</taxon>
        <taxon>Plasmodiophoridae</taxon>
        <taxon>Plasmodiophora</taxon>
    </lineage>
</organism>
<feature type="transmembrane region" description="Helical" evidence="1">
    <location>
        <begin position="233"/>
        <end position="255"/>
    </location>
</feature>
<reference evidence="4 6" key="2">
    <citation type="submission" date="2018-03" db="EMBL/GenBank/DDBJ databases">
        <authorList>
            <person name="Fogelqvist J."/>
        </authorList>
    </citation>
    <scope>NUCLEOTIDE SEQUENCE [LARGE SCALE GENOMIC DNA]</scope>
</reference>
<dbReference type="EMBL" id="CDSF01000155">
    <property type="protein sequence ID" value="CEP03807.1"/>
    <property type="molecule type" value="Genomic_DNA"/>
</dbReference>
<keyword evidence="2" id="KW-0732">Signal</keyword>
<keyword evidence="5" id="KW-1185">Reference proteome</keyword>
<evidence type="ECO:0000313" key="5">
    <source>
        <dbReference type="Proteomes" id="UP000039324"/>
    </source>
</evidence>
<reference evidence="3 5" key="1">
    <citation type="submission" date="2015-02" db="EMBL/GenBank/DDBJ databases">
        <authorList>
            <person name="Chooi Y.-H."/>
        </authorList>
    </citation>
    <scope>NUCLEOTIDE SEQUENCE [LARGE SCALE GENOMIC DNA]</scope>
    <source>
        <strain evidence="3">E3</strain>
    </source>
</reference>
<keyword evidence="1" id="KW-1133">Transmembrane helix</keyword>
<keyword evidence="1" id="KW-0472">Membrane</keyword>
<keyword evidence="1" id="KW-0812">Transmembrane</keyword>
<protein>
    <submittedName>
        <fullName evidence="3">Uncharacterized protein</fullName>
    </submittedName>
</protein>
<feature type="signal peptide" evidence="2">
    <location>
        <begin position="1"/>
        <end position="17"/>
    </location>
</feature>
<accession>A0A0G4J8G7</accession>
<feature type="chain" id="PRO_5036293219" evidence="2">
    <location>
        <begin position="18"/>
        <end position="274"/>
    </location>
</feature>
<keyword evidence="4" id="KW-0496">Mitochondrion</keyword>
<proteinExistence type="predicted"/>
<dbReference type="EMBL" id="OVEO01000012">
    <property type="protein sequence ID" value="SPQ99761.1"/>
    <property type="molecule type" value="Genomic_DNA"/>
</dbReference>
<name>A0A0G4J8G7_PLABS</name>
<dbReference type="Proteomes" id="UP000290189">
    <property type="component" value="Unassembled WGS sequence"/>
</dbReference>
<evidence type="ECO:0000256" key="1">
    <source>
        <dbReference type="SAM" id="Phobius"/>
    </source>
</evidence>
<evidence type="ECO:0000313" key="6">
    <source>
        <dbReference type="Proteomes" id="UP000290189"/>
    </source>
</evidence>
<dbReference type="AlphaFoldDB" id="A0A0G4J8G7"/>
<evidence type="ECO:0000256" key="2">
    <source>
        <dbReference type="SAM" id="SignalP"/>
    </source>
</evidence>
<evidence type="ECO:0000313" key="4">
    <source>
        <dbReference type="EMBL" id="SPQ99761.1"/>
    </source>
</evidence>